<feature type="domain" description="Histidine kinase" evidence="16">
    <location>
        <begin position="121"/>
        <end position="326"/>
    </location>
</feature>
<evidence type="ECO:0000256" key="9">
    <source>
        <dbReference type="ARBA" id="ARBA00022777"/>
    </source>
</evidence>
<organism evidence="17 18">
    <name type="scientific">Ornithinibacillus caprae</name>
    <dbReference type="NCBI Taxonomy" id="2678566"/>
    <lineage>
        <taxon>Bacteria</taxon>
        <taxon>Bacillati</taxon>
        <taxon>Bacillota</taxon>
        <taxon>Bacilli</taxon>
        <taxon>Bacillales</taxon>
        <taxon>Bacillaceae</taxon>
        <taxon>Ornithinibacillus</taxon>
    </lineage>
</organism>
<dbReference type="RefSeq" id="WP_155668238.1">
    <property type="nucleotide sequence ID" value="NZ_WOCA01000004.1"/>
</dbReference>
<keyword evidence="10" id="KW-0067">ATP-binding</keyword>
<feature type="transmembrane region" description="Helical" evidence="15">
    <location>
        <begin position="12"/>
        <end position="29"/>
    </location>
</feature>
<dbReference type="InterPro" id="IPR003594">
    <property type="entry name" value="HATPase_dom"/>
</dbReference>
<dbReference type="PROSITE" id="PS50109">
    <property type="entry name" value="HIS_KIN"/>
    <property type="match status" value="1"/>
</dbReference>
<dbReference type="AlphaFoldDB" id="A0A6N8FLR8"/>
<dbReference type="InterPro" id="IPR004358">
    <property type="entry name" value="Sig_transdc_His_kin-like_C"/>
</dbReference>
<comment type="catalytic activity">
    <reaction evidence="1">
        <text>ATP + protein L-histidine = ADP + protein N-phospho-L-histidine.</text>
        <dbReference type="EC" id="2.7.13.3"/>
    </reaction>
</comment>
<evidence type="ECO:0000256" key="10">
    <source>
        <dbReference type="ARBA" id="ARBA00022840"/>
    </source>
</evidence>
<evidence type="ECO:0000256" key="1">
    <source>
        <dbReference type="ARBA" id="ARBA00000085"/>
    </source>
</evidence>
<dbReference type="GO" id="GO:0016036">
    <property type="term" value="P:cellular response to phosphate starvation"/>
    <property type="evidence" value="ECO:0007669"/>
    <property type="project" value="TreeGrafter"/>
</dbReference>
<evidence type="ECO:0000259" key="16">
    <source>
        <dbReference type="PROSITE" id="PS50109"/>
    </source>
</evidence>
<keyword evidence="8" id="KW-0547">Nucleotide-binding</keyword>
<dbReference type="EMBL" id="WOCA01000004">
    <property type="protein sequence ID" value="MUK88258.1"/>
    <property type="molecule type" value="Genomic_DNA"/>
</dbReference>
<keyword evidence="12" id="KW-0902">Two-component regulatory system</keyword>
<dbReference type="PRINTS" id="PR00344">
    <property type="entry name" value="BCTRLSENSOR"/>
</dbReference>
<evidence type="ECO:0000256" key="7">
    <source>
        <dbReference type="ARBA" id="ARBA00022692"/>
    </source>
</evidence>
<evidence type="ECO:0000256" key="3">
    <source>
        <dbReference type="ARBA" id="ARBA00012438"/>
    </source>
</evidence>
<comment type="caution">
    <text evidence="17">The sequence shown here is derived from an EMBL/GenBank/DDBJ whole genome shotgun (WGS) entry which is preliminary data.</text>
</comment>
<dbReference type="GO" id="GO:0005886">
    <property type="term" value="C:plasma membrane"/>
    <property type="evidence" value="ECO:0007669"/>
    <property type="project" value="UniProtKB-SubCell"/>
</dbReference>
<keyword evidence="7 15" id="KW-0812">Transmembrane</keyword>
<dbReference type="Gene3D" id="3.30.565.10">
    <property type="entry name" value="Histidine kinase-like ATPase, C-terminal domain"/>
    <property type="match status" value="1"/>
</dbReference>
<dbReference type="Pfam" id="PF02518">
    <property type="entry name" value="HATPase_c"/>
    <property type="match status" value="1"/>
</dbReference>
<dbReference type="InterPro" id="IPR036890">
    <property type="entry name" value="HATPase_C_sf"/>
</dbReference>
<evidence type="ECO:0000256" key="6">
    <source>
        <dbReference type="ARBA" id="ARBA00022679"/>
    </source>
</evidence>
<keyword evidence="4" id="KW-1003">Cell membrane</keyword>
<evidence type="ECO:0000313" key="17">
    <source>
        <dbReference type="EMBL" id="MUK88258.1"/>
    </source>
</evidence>
<reference evidence="17 18" key="1">
    <citation type="submission" date="2019-11" db="EMBL/GenBank/DDBJ databases">
        <authorList>
            <person name="Li X."/>
        </authorList>
    </citation>
    <scope>NUCLEOTIDE SEQUENCE [LARGE SCALE GENOMIC DNA]</scope>
    <source>
        <strain evidence="17 18">L9</strain>
    </source>
</reference>
<keyword evidence="6" id="KW-0808">Transferase</keyword>
<evidence type="ECO:0000256" key="8">
    <source>
        <dbReference type="ARBA" id="ARBA00022741"/>
    </source>
</evidence>
<dbReference type="InterPro" id="IPR003661">
    <property type="entry name" value="HisK_dim/P_dom"/>
</dbReference>
<dbReference type="PANTHER" id="PTHR45453:SF2">
    <property type="entry name" value="HISTIDINE KINASE"/>
    <property type="match status" value="1"/>
</dbReference>
<evidence type="ECO:0000256" key="13">
    <source>
        <dbReference type="ARBA" id="ARBA00023136"/>
    </source>
</evidence>
<keyword evidence="11 15" id="KW-1133">Transmembrane helix</keyword>
<evidence type="ECO:0000256" key="5">
    <source>
        <dbReference type="ARBA" id="ARBA00022553"/>
    </source>
</evidence>
<dbReference type="InterPro" id="IPR005467">
    <property type="entry name" value="His_kinase_dom"/>
</dbReference>
<sequence>MIKQYLIERLSWIIFFMILQLFIIFMGVIDASIPISSLLYIVFLSMLGFIIFLVIRYNKETKFYRSLNEWDSTHELNNISSAESPFEKLTEKRINQQTEHYKDELDQQLTNLEQEKDELLSWIHEVKTPLTTMQLMIDRVEQETLRSQLQYEWLRIHLLVDRQLHQKRMPFIHNDIYIEKTIMDPLINQEIKALKSWCFQKGIGFDVSLEVSEVLTDAKWLAFLIRQLLTNAVKYSESSDIIIKSYQKNDQTYLEIRDYGRGIEPKDMTRIFDKGFTSTANHKDNASTGMGLYLAQKVSASLKIKITVQSTVGEGSVFTLSFPKKNEFVQITGM</sequence>
<evidence type="ECO:0000256" key="14">
    <source>
        <dbReference type="SAM" id="Coils"/>
    </source>
</evidence>
<dbReference type="SMART" id="SM00387">
    <property type="entry name" value="HATPase_c"/>
    <property type="match status" value="1"/>
</dbReference>
<protein>
    <recommendedName>
        <fullName evidence="3">histidine kinase</fullName>
        <ecNumber evidence="3">2.7.13.3</ecNumber>
    </recommendedName>
</protein>
<evidence type="ECO:0000256" key="12">
    <source>
        <dbReference type="ARBA" id="ARBA00023012"/>
    </source>
</evidence>
<evidence type="ECO:0000256" key="11">
    <source>
        <dbReference type="ARBA" id="ARBA00022989"/>
    </source>
</evidence>
<dbReference type="SUPFAM" id="SSF55874">
    <property type="entry name" value="ATPase domain of HSP90 chaperone/DNA topoisomerase II/histidine kinase"/>
    <property type="match status" value="1"/>
</dbReference>
<keyword evidence="18" id="KW-1185">Reference proteome</keyword>
<dbReference type="GO" id="GO:0004721">
    <property type="term" value="F:phosphoprotein phosphatase activity"/>
    <property type="evidence" value="ECO:0007669"/>
    <property type="project" value="TreeGrafter"/>
</dbReference>
<dbReference type="PANTHER" id="PTHR45453">
    <property type="entry name" value="PHOSPHATE REGULON SENSOR PROTEIN PHOR"/>
    <property type="match status" value="1"/>
</dbReference>
<accession>A0A6N8FLR8</accession>
<evidence type="ECO:0000256" key="4">
    <source>
        <dbReference type="ARBA" id="ARBA00022475"/>
    </source>
</evidence>
<dbReference type="EC" id="2.7.13.3" evidence="3"/>
<gene>
    <name evidence="17" type="ORF">GMD78_07625</name>
</gene>
<keyword evidence="13 15" id="KW-0472">Membrane</keyword>
<dbReference type="CDD" id="cd00082">
    <property type="entry name" value="HisKA"/>
    <property type="match status" value="1"/>
</dbReference>
<evidence type="ECO:0000313" key="18">
    <source>
        <dbReference type="Proteomes" id="UP000469125"/>
    </source>
</evidence>
<feature type="transmembrane region" description="Helical" evidence="15">
    <location>
        <begin position="35"/>
        <end position="55"/>
    </location>
</feature>
<evidence type="ECO:0000256" key="15">
    <source>
        <dbReference type="SAM" id="Phobius"/>
    </source>
</evidence>
<dbReference type="Proteomes" id="UP000469125">
    <property type="component" value="Unassembled WGS sequence"/>
</dbReference>
<proteinExistence type="predicted"/>
<evidence type="ECO:0000256" key="2">
    <source>
        <dbReference type="ARBA" id="ARBA00004651"/>
    </source>
</evidence>
<dbReference type="GO" id="GO:0000155">
    <property type="term" value="F:phosphorelay sensor kinase activity"/>
    <property type="evidence" value="ECO:0007669"/>
    <property type="project" value="InterPro"/>
</dbReference>
<keyword evidence="9 17" id="KW-0418">Kinase</keyword>
<feature type="coiled-coil region" evidence="14">
    <location>
        <begin position="95"/>
        <end position="122"/>
    </location>
</feature>
<dbReference type="GO" id="GO:0005524">
    <property type="term" value="F:ATP binding"/>
    <property type="evidence" value="ECO:0007669"/>
    <property type="project" value="UniProtKB-KW"/>
</dbReference>
<name>A0A6N8FLR8_9BACI</name>
<comment type="subcellular location">
    <subcellularLocation>
        <location evidence="2">Cell membrane</location>
        <topology evidence="2">Multi-pass membrane protein</topology>
    </subcellularLocation>
</comment>
<keyword evidence="14" id="KW-0175">Coiled coil</keyword>
<dbReference type="InterPro" id="IPR050351">
    <property type="entry name" value="BphY/WalK/GraS-like"/>
</dbReference>
<keyword evidence="5" id="KW-0597">Phosphoprotein</keyword>